<sequence>MRWEEALIKVFSKSMASTDSADNSSHDCNKEQNDQTDDCTEKFCHTLLDLPWQDVLWTKVLPYLSISDCFYLRQVNKEYKKMIDDYFISCSKLDLTDVADLSASCRQLTYLNLSGCTWLHNVGLVTIAYKCYFLEFLNINNCSNVTDEGIRTLVFHCQKMTTIKCKNVYQLTNYGVELMVKACPMMTKLDLRGCYRLTDRCIKLILEHGWNVRELKVKNCQSISEQSLFDIKDKIKVDVNSNTSSKNYFPKVFLQL</sequence>
<dbReference type="GO" id="GO:0005737">
    <property type="term" value="C:cytoplasm"/>
    <property type="evidence" value="ECO:0007669"/>
    <property type="project" value="TreeGrafter"/>
</dbReference>
<keyword evidence="4" id="KW-1185">Reference proteome</keyword>
<dbReference type="InterPro" id="IPR057207">
    <property type="entry name" value="FBXL15_LRR"/>
</dbReference>
<dbReference type="SMART" id="SM00367">
    <property type="entry name" value="LRR_CC"/>
    <property type="match status" value="4"/>
</dbReference>
<dbReference type="Gene3D" id="3.80.10.10">
    <property type="entry name" value="Ribonuclease Inhibitor"/>
    <property type="match status" value="1"/>
</dbReference>
<evidence type="ECO:0000256" key="1">
    <source>
        <dbReference type="ARBA" id="ARBA00022786"/>
    </source>
</evidence>
<dbReference type="PANTHER" id="PTHR13382:SF7">
    <property type="entry name" value="LEUCINE-RICH REPEAT-CONTAINING PROTEIN"/>
    <property type="match status" value="1"/>
</dbReference>
<dbReference type="InterPro" id="IPR032675">
    <property type="entry name" value="LRR_dom_sf"/>
</dbReference>
<dbReference type="PANTHER" id="PTHR13382">
    <property type="entry name" value="MITOCHONDRIAL ATP SYNTHASE COUPLING FACTOR B"/>
    <property type="match status" value="1"/>
</dbReference>
<gene>
    <name evidence="3" type="ORF">SPHA_46150</name>
</gene>
<dbReference type="Proteomes" id="UP000597762">
    <property type="component" value="Unassembled WGS sequence"/>
</dbReference>
<dbReference type="EMBL" id="CAHIKZ030002423">
    <property type="protein sequence ID" value="CAE1286682.1"/>
    <property type="molecule type" value="Genomic_DNA"/>
</dbReference>
<dbReference type="InterPro" id="IPR050648">
    <property type="entry name" value="F-box_LRR-repeat"/>
</dbReference>
<dbReference type="AlphaFoldDB" id="A0A812D288"/>
<dbReference type="CDD" id="cd22126">
    <property type="entry name" value="F-box_FBXL15"/>
    <property type="match status" value="1"/>
</dbReference>
<reference evidence="3" key="1">
    <citation type="submission" date="2021-01" db="EMBL/GenBank/DDBJ databases">
        <authorList>
            <person name="Li R."/>
            <person name="Bekaert M."/>
        </authorList>
    </citation>
    <scope>NUCLEOTIDE SEQUENCE</scope>
    <source>
        <strain evidence="3">Farmed</strain>
    </source>
</reference>
<name>A0A812D288_ACAPH</name>
<evidence type="ECO:0000313" key="4">
    <source>
        <dbReference type="Proteomes" id="UP000597762"/>
    </source>
</evidence>
<dbReference type="InterPro" id="IPR006553">
    <property type="entry name" value="Leu-rich_rpt_Cys-con_subtyp"/>
</dbReference>
<keyword evidence="1" id="KW-0833">Ubl conjugation pathway</keyword>
<dbReference type="OrthoDB" id="10257471at2759"/>
<organism evidence="3 4">
    <name type="scientific">Acanthosepion pharaonis</name>
    <name type="common">Pharaoh cuttlefish</name>
    <name type="synonym">Sepia pharaonis</name>
    <dbReference type="NCBI Taxonomy" id="158019"/>
    <lineage>
        <taxon>Eukaryota</taxon>
        <taxon>Metazoa</taxon>
        <taxon>Spiralia</taxon>
        <taxon>Lophotrochozoa</taxon>
        <taxon>Mollusca</taxon>
        <taxon>Cephalopoda</taxon>
        <taxon>Coleoidea</taxon>
        <taxon>Decapodiformes</taxon>
        <taxon>Sepiida</taxon>
        <taxon>Sepiina</taxon>
        <taxon>Sepiidae</taxon>
        <taxon>Acanthosepion</taxon>
    </lineage>
</organism>
<accession>A0A812D288</accession>
<comment type="caution">
    <text evidence="3">The sequence shown here is derived from an EMBL/GenBank/DDBJ whole genome shotgun (WGS) entry which is preliminary data.</text>
</comment>
<evidence type="ECO:0000259" key="2">
    <source>
        <dbReference type="Pfam" id="PF25372"/>
    </source>
</evidence>
<dbReference type="Pfam" id="PF25372">
    <property type="entry name" value="DUF7885"/>
    <property type="match status" value="1"/>
</dbReference>
<proteinExistence type="predicted"/>
<feature type="domain" description="F-box/LRR-repeat protein 15-like leucin rich repeat" evidence="2">
    <location>
        <begin position="74"/>
        <end position="229"/>
    </location>
</feature>
<evidence type="ECO:0000313" key="3">
    <source>
        <dbReference type="EMBL" id="CAE1286682.1"/>
    </source>
</evidence>
<protein>
    <submittedName>
        <fullName evidence="3">FBXL2_20</fullName>
    </submittedName>
</protein>
<dbReference type="SUPFAM" id="SSF52047">
    <property type="entry name" value="RNI-like"/>
    <property type="match status" value="1"/>
</dbReference>